<feature type="domain" description="Protein kinase" evidence="11">
    <location>
        <begin position="1"/>
        <end position="207"/>
    </location>
</feature>
<dbReference type="GO" id="GO:0005524">
    <property type="term" value="F:ATP binding"/>
    <property type="evidence" value="ECO:0007669"/>
    <property type="project" value="UniProtKB-KW"/>
</dbReference>
<evidence type="ECO:0000256" key="4">
    <source>
        <dbReference type="ARBA" id="ARBA00022679"/>
    </source>
</evidence>
<dbReference type="InterPro" id="IPR008266">
    <property type="entry name" value="Tyr_kinase_AS"/>
</dbReference>
<evidence type="ECO:0000256" key="7">
    <source>
        <dbReference type="ARBA" id="ARBA00022777"/>
    </source>
</evidence>
<dbReference type="NCBIfam" id="NF011463">
    <property type="entry name" value="PRK14879.1-4"/>
    <property type="match status" value="1"/>
</dbReference>
<dbReference type="RefSeq" id="WP_144729575.1">
    <property type="nucleotide sequence ID" value="NZ_ML675581.1"/>
</dbReference>
<evidence type="ECO:0000259" key="11">
    <source>
        <dbReference type="PROSITE" id="PS50011"/>
    </source>
</evidence>
<evidence type="ECO:0000256" key="8">
    <source>
        <dbReference type="ARBA" id="ARBA00022840"/>
    </source>
</evidence>
<comment type="catalytic activity">
    <reaction evidence="9">
        <text>L-threonyl-[protein] + ATP = O-phospho-L-threonyl-[protein] + ADP + H(+)</text>
        <dbReference type="Rhea" id="RHEA:46608"/>
        <dbReference type="Rhea" id="RHEA-COMP:11060"/>
        <dbReference type="Rhea" id="RHEA-COMP:11605"/>
        <dbReference type="ChEBI" id="CHEBI:15378"/>
        <dbReference type="ChEBI" id="CHEBI:30013"/>
        <dbReference type="ChEBI" id="CHEBI:30616"/>
        <dbReference type="ChEBI" id="CHEBI:61977"/>
        <dbReference type="ChEBI" id="CHEBI:456216"/>
        <dbReference type="EC" id="2.7.11.1"/>
    </reaction>
</comment>
<dbReference type="GO" id="GO:0005829">
    <property type="term" value="C:cytosol"/>
    <property type="evidence" value="ECO:0007669"/>
    <property type="project" value="TreeGrafter"/>
</dbReference>
<dbReference type="Gene3D" id="3.30.200.20">
    <property type="entry name" value="Phosphorylase Kinase, domain 1"/>
    <property type="match status" value="1"/>
</dbReference>
<protein>
    <recommendedName>
        <fullName evidence="2">non-specific serine/threonine protein kinase</fullName>
        <ecNumber evidence="2">2.7.11.1</ecNumber>
    </recommendedName>
</protein>
<dbReference type="InterPro" id="IPR000719">
    <property type="entry name" value="Prot_kinase_dom"/>
</dbReference>
<dbReference type="PANTHER" id="PTHR12209:SF0">
    <property type="entry name" value="EKC_KEOPS COMPLEX SUBUNIT TP53RK"/>
    <property type="match status" value="1"/>
</dbReference>
<accession>A0A557SW51</accession>
<dbReference type="PROSITE" id="PS50011">
    <property type="entry name" value="PROTEIN_KINASE_DOM"/>
    <property type="match status" value="1"/>
</dbReference>
<dbReference type="OrthoDB" id="31344at2157"/>
<dbReference type="AlphaFoldDB" id="A0A557SW51"/>
<evidence type="ECO:0000256" key="9">
    <source>
        <dbReference type="ARBA" id="ARBA00047899"/>
    </source>
</evidence>
<keyword evidence="3 12" id="KW-0723">Serine/threonine-protein kinase</keyword>
<dbReference type="NCBIfam" id="TIGR03724">
    <property type="entry name" value="arch_bud32"/>
    <property type="match status" value="1"/>
</dbReference>
<dbReference type="PROSITE" id="PS00109">
    <property type="entry name" value="PROTEIN_KINASE_TYR"/>
    <property type="match status" value="1"/>
</dbReference>
<keyword evidence="4" id="KW-0808">Transferase</keyword>
<organism evidence="12 13">
    <name type="scientific">Candidatus Nitrosocosmicus arcticus</name>
    <dbReference type="NCBI Taxonomy" id="2035267"/>
    <lineage>
        <taxon>Archaea</taxon>
        <taxon>Nitrososphaerota</taxon>
        <taxon>Nitrososphaeria</taxon>
        <taxon>Nitrososphaerales</taxon>
        <taxon>Nitrososphaeraceae</taxon>
        <taxon>Candidatus Nitrosocosmicus</taxon>
    </lineage>
</organism>
<evidence type="ECO:0000256" key="3">
    <source>
        <dbReference type="ARBA" id="ARBA00022527"/>
    </source>
</evidence>
<gene>
    <name evidence="12" type="ORF">NARC_50015</name>
</gene>
<comment type="catalytic activity">
    <reaction evidence="10">
        <text>L-seryl-[protein] + ATP = O-phospho-L-seryl-[protein] + ADP + H(+)</text>
        <dbReference type="Rhea" id="RHEA:17989"/>
        <dbReference type="Rhea" id="RHEA-COMP:9863"/>
        <dbReference type="Rhea" id="RHEA-COMP:11604"/>
        <dbReference type="ChEBI" id="CHEBI:15378"/>
        <dbReference type="ChEBI" id="CHEBI:29999"/>
        <dbReference type="ChEBI" id="CHEBI:30616"/>
        <dbReference type="ChEBI" id="CHEBI:83421"/>
        <dbReference type="ChEBI" id="CHEBI:456216"/>
        <dbReference type="EC" id="2.7.11.1"/>
    </reaction>
</comment>
<evidence type="ECO:0000256" key="6">
    <source>
        <dbReference type="ARBA" id="ARBA00022741"/>
    </source>
</evidence>
<dbReference type="InterPro" id="IPR022495">
    <property type="entry name" value="Bud32"/>
</dbReference>
<dbReference type="Pfam" id="PF00069">
    <property type="entry name" value="Pkinase"/>
    <property type="match status" value="1"/>
</dbReference>
<dbReference type="SUPFAM" id="SSF56112">
    <property type="entry name" value="Protein kinase-like (PK-like)"/>
    <property type="match status" value="1"/>
</dbReference>
<reference evidence="12 13" key="1">
    <citation type="journal article" date="2019" name="Front. Microbiol.">
        <title>Ammonia Oxidation by the Arctic Terrestrial Thaumarchaeote Candidatus Nitrosocosmicus arcticus Is Stimulated by Increasing Temperatures.</title>
        <authorList>
            <person name="Alves R.J.E."/>
            <person name="Kerou M."/>
            <person name="Zappe A."/>
            <person name="Bittner R."/>
            <person name="Abby S.S."/>
            <person name="Schmidt H.A."/>
            <person name="Pfeifer K."/>
            <person name="Schleper C."/>
        </authorList>
    </citation>
    <scope>NUCLEOTIDE SEQUENCE [LARGE SCALE GENOMIC DNA]</scope>
    <source>
        <strain evidence="12 13">Kfb</strain>
    </source>
</reference>
<evidence type="ECO:0000256" key="1">
    <source>
        <dbReference type="ARBA" id="ARBA00010630"/>
    </source>
</evidence>
<dbReference type="EMBL" id="VOAH01000005">
    <property type="protein sequence ID" value="TVP40834.1"/>
    <property type="molecule type" value="Genomic_DNA"/>
</dbReference>
<dbReference type="InterPro" id="IPR011009">
    <property type="entry name" value="Kinase-like_dom_sf"/>
</dbReference>
<keyword evidence="6" id="KW-0547">Nucleotide-binding</keyword>
<comment type="caution">
    <text evidence="12">The sequence shown here is derived from an EMBL/GenBank/DDBJ whole genome shotgun (WGS) entry which is preliminary data.</text>
</comment>
<evidence type="ECO:0000256" key="2">
    <source>
        <dbReference type="ARBA" id="ARBA00012513"/>
    </source>
</evidence>
<sequence>MNDGLLLKKGAESELYLIDWYGAHAISKVRIAKEYRNPSIDIPLRKRRTIHEANILSQVKFFGINTPFIYFLDINNFEIIMEYIEGNTFKDFFSPDLCINLGEIVGTLHCNNVIHGDITTSNFIISSKGDIIVIDFGLAFFSERFEDKAADIRLFKEILSSFHVDDFDISYKKFYDGYKKICGSITSKVFKTVGEIEKRGRYSRSEF</sequence>
<keyword evidence="7 12" id="KW-0418">Kinase</keyword>
<proteinExistence type="inferred from homology"/>
<keyword evidence="8" id="KW-0067">ATP-binding</keyword>
<dbReference type="GO" id="GO:0008033">
    <property type="term" value="P:tRNA processing"/>
    <property type="evidence" value="ECO:0007669"/>
    <property type="project" value="UniProtKB-KW"/>
</dbReference>
<dbReference type="PANTHER" id="PTHR12209">
    <property type="entry name" value="NON-SPECIFIC SERINE/THREONINE PROTEIN KINASE"/>
    <property type="match status" value="1"/>
</dbReference>
<keyword evidence="5" id="KW-0819">tRNA processing</keyword>
<keyword evidence="13" id="KW-1185">Reference proteome</keyword>
<comment type="similarity">
    <text evidence="1">Belongs to the protein kinase superfamily. BUD32 family.</text>
</comment>
<dbReference type="Gene3D" id="1.10.510.10">
    <property type="entry name" value="Transferase(Phosphotransferase) domain 1"/>
    <property type="match status" value="1"/>
</dbReference>
<evidence type="ECO:0000256" key="5">
    <source>
        <dbReference type="ARBA" id="ARBA00022694"/>
    </source>
</evidence>
<name>A0A557SW51_9ARCH</name>
<dbReference type="EC" id="2.7.11.1" evidence="2"/>
<dbReference type="GO" id="GO:0004674">
    <property type="term" value="F:protein serine/threonine kinase activity"/>
    <property type="evidence" value="ECO:0007669"/>
    <property type="project" value="UniProtKB-KW"/>
</dbReference>
<evidence type="ECO:0000256" key="10">
    <source>
        <dbReference type="ARBA" id="ARBA00048679"/>
    </source>
</evidence>
<dbReference type="Proteomes" id="UP000315289">
    <property type="component" value="Unassembled WGS sequence"/>
</dbReference>
<evidence type="ECO:0000313" key="12">
    <source>
        <dbReference type="EMBL" id="TVP40834.1"/>
    </source>
</evidence>
<evidence type="ECO:0000313" key="13">
    <source>
        <dbReference type="Proteomes" id="UP000315289"/>
    </source>
</evidence>